<evidence type="ECO:0000313" key="2">
    <source>
        <dbReference type="EMBL" id="GAL86824.1"/>
    </source>
</evidence>
<protein>
    <submittedName>
        <fullName evidence="2">Uncharacterized protein</fullName>
    </submittedName>
</protein>
<keyword evidence="1" id="KW-0472">Membrane</keyword>
<dbReference type="EMBL" id="BBLT01000009">
    <property type="protein sequence ID" value="GAL86824.1"/>
    <property type="molecule type" value="Genomic_DNA"/>
</dbReference>
<dbReference type="eggNOG" id="COG3188">
    <property type="taxonomic scope" value="Bacteria"/>
</dbReference>
<comment type="caution">
    <text evidence="2">The sequence shown here is derived from an EMBL/GenBank/DDBJ whole genome shotgun (WGS) entry which is preliminary data.</text>
</comment>
<dbReference type="OrthoDB" id="1091532at2"/>
<feature type="transmembrane region" description="Helical" evidence="1">
    <location>
        <begin position="12"/>
        <end position="30"/>
    </location>
</feature>
<dbReference type="Proteomes" id="UP000030185">
    <property type="component" value="Unassembled WGS sequence"/>
</dbReference>
<evidence type="ECO:0000313" key="3">
    <source>
        <dbReference type="Proteomes" id="UP000030185"/>
    </source>
</evidence>
<dbReference type="STRING" id="153721.MYP_4054"/>
<sequence>MPAFYIFITDRFIIYILVFFAILWVSFTDLKAQDLEAIGKEKPIKVSGTIGTTQTLYGVSGIPNRRPPFMTFINGGVTLNIYQWVVPFSVTWSNQNRMAYNQPFSQYGLTPHWKWVTAHIGYRNMTFSQYSLAGHTFLGGGVDLTPGIFRFSAMYGRLSKAVKEDTLNVAGEIPSYKRMGMGFKIGVGKGSDFIDLIWFSSKDDVRSIEVPVKSDIRPAENMVFSINMQKELAKRIVVAAEYARSAYTRDLRAPIETGEQTNMFSPFFPVRNSTQFYGAFKSSLTYSANLYSLGLIYERIDPQYKTLGSYFFNNDLENITVAPSVRLFKQKMNVSANVGMQRNNLNKQEISTVKRLLGSGAISFVPNQKWNFAAQYSNFKTYNKISQNFNQFQTLDTLNFYQVSESASFNTGYNSTGKEKKHGVNLNFSFQKATQTQGEQITNNTSRFYNTNLAYRYSLVPLQLSISAGVNANQNNMADINSYAVGPNASFSKLFLDKKLKTSLTTTYNFLLTEKVNTGRAINFVAGLAYKFQKKSNLTLNMIILNKYSKVSPDYTEFTGNLGYSYTF</sequence>
<dbReference type="RefSeq" id="WP_052430367.1">
    <property type="nucleotide sequence ID" value="NZ_BBLT01000009.1"/>
</dbReference>
<name>A0A098LK38_9BACT</name>
<accession>A0A098LK38</accession>
<gene>
    <name evidence="2" type="ORF">MYP_4054</name>
</gene>
<keyword evidence="3" id="KW-1185">Reference proteome</keyword>
<organism evidence="2 3">
    <name type="scientific">Sporocytophaga myxococcoides</name>
    <dbReference type="NCBI Taxonomy" id="153721"/>
    <lineage>
        <taxon>Bacteria</taxon>
        <taxon>Pseudomonadati</taxon>
        <taxon>Bacteroidota</taxon>
        <taxon>Cytophagia</taxon>
        <taxon>Cytophagales</taxon>
        <taxon>Cytophagaceae</taxon>
        <taxon>Sporocytophaga</taxon>
    </lineage>
</organism>
<proteinExistence type="predicted"/>
<evidence type="ECO:0000256" key="1">
    <source>
        <dbReference type="SAM" id="Phobius"/>
    </source>
</evidence>
<keyword evidence="1" id="KW-0812">Transmembrane</keyword>
<keyword evidence="1" id="KW-1133">Transmembrane helix</keyword>
<dbReference type="AlphaFoldDB" id="A0A098LK38"/>
<reference evidence="2 3" key="1">
    <citation type="submission" date="2014-09" db="EMBL/GenBank/DDBJ databases">
        <title>Sporocytophaga myxococcoides PG-01 genome sequencing.</title>
        <authorList>
            <person name="Liu L."/>
            <person name="Gao P.J."/>
            <person name="Chen G.J."/>
            <person name="Wang L.S."/>
        </authorList>
    </citation>
    <scope>NUCLEOTIDE SEQUENCE [LARGE SCALE GENOMIC DNA]</scope>
    <source>
        <strain evidence="2 3">PG-01</strain>
    </source>
</reference>